<evidence type="ECO:0000313" key="6">
    <source>
        <dbReference type="Proteomes" id="UP001601059"/>
    </source>
</evidence>
<dbReference type="NCBIfam" id="TIGR00229">
    <property type="entry name" value="sensory_box"/>
    <property type="match status" value="1"/>
</dbReference>
<feature type="domain" description="Methyl-accepting transducer" evidence="3">
    <location>
        <begin position="162"/>
        <end position="274"/>
    </location>
</feature>
<feature type="domain" description="PAC" evidence="4">
    <location>
        <begin position="86"/>
        <end position="140"/>
    </location>
</feature>
<dbReference type="Pfam" id="PF13426">
    <property type="entry name" value="PAS_9"/>
    <property type="match status" value="1"/>
</dbReference>
<dbReference type="PANTHER" id="PTHR32089:SF112">
    <property type="entry name" value="LYSOZYME-LIKE PROTEIN-RELATED"/>
    <property type="match status" value="1"/>
</dbReference>
<comment type="caution">
    <text evidence="5">The sequence shown here is derived from an EMBL/GenBank/DDBJ whole genome shotgun (WGS) entry which is preliminary data.</text>
</comment>
<keyword evidence="1 2" id="KW-0807">Transducer</keyword>
<dbReference type="SUPFAM" id="SSF55785">
    <property type="entry name" value="PYP-like sensor domain (PAS domain)"/>
    <property type="match status" value="1"/>
</dbReference>
<dbReference type="InterPro" id="IPR035965">
    <property type="entry name" value="PAS-like_dom_sf"/>
</dbReference>
<dbReference type="SMART" id="SM00283">
    <property type="entry name" value="MA"/>
    <property type="match status" value="1"/>
</dbReference>
<dbReference type="RefSeq" id="WP_389358128.1">
    <property type="nucleotide sequence ID" value="NZ_JBIACK010000001.1"/>
</dbReference>
<dbReference type="CDD" id="cd00130">
    <property type="entry name" value="PAS"/>
    <property type="match status" value="1"/>
</dbReference>
<accession>A0ABW6K697</accession>
<dbReference type="Pfam" id="PF00015">
    <property type="entry name" value="MCPsignal"/>
    <property type="match status" value="1"/>
</dbReference>
<reference evidence="5 6" key="1">
    <citation type="submission" date="2024-08" db="EMBL/GenBank/DDBJ databases">
        <title>Two novel Cytobacillus novel species.</title>
        <authorList>
            <person name="Liu G."/>
        </authorList>
    </citation>
    <scope>NUCLEOTIDE SEQUENCE [LARGE SCALE GENOMIC DNA]</scope>
    <source>
        <strain evidence="5 6">FJAT-54145</strain>
    </source>
</reference>
<dbReference type="PANTHER" id="PTHR32089">
    <property type="entry name" value="METHYL-ACCEPTING CHEMOTAXIS PROTEIN MCPB"/>
    <property type="match status" value="1"/>
</dbReference>
<dbReference type="SUPFAM" id="SSF58104">
    <property type="entry name" value="Methyl-accepting chemotaxis protein (MCP) signaling domain"/>
    <property type="match status" value="1"/>
</dbReference>
<evidence type="ECO:0000256" key="1">
    <source>
        <dbReference type="ARBA" id="ARBA00023224"/>
    </source>
</evidence>
<evidence type="ECO:0000256" key="2">
    <source>
        <dbReference type="PROSITE-ProRule" id="PRU00284"/>
    </source>
</evidence>
<dbReference type="Gene3D" id="3.30.450.20">
    <property type="entry name" value="PAS domain"/>
    <property type="match status" value="1"/>
</dbReference>
<organism evidence="5 6">
    <name type="scientific">Cytobacillus spartinae</name>
    <dbReference type="NCBI Taxonomy" id="3299023"/>
    <lineage>
        <taxon>Bacteria</taxon>
        <taxon>Bacillati</taxon>
        <taxon>Bacillota</taxon>
        <taxon>Bacilli</taxon>
        <taxon>Bacillales</taxon>
        <taxon>Bacillaceae</taxon>
        <taxon>Cytobacillus</taxon>
    </lineage>
</organism>
<evidence type="ECO:0000259" key="4">
    <source>
        <dbReference type="PROSITE" id="PS50113"/>
    </source>
</evidence>
<keyword evidence="6" id="KW-1185">Reference proteome</keyword>
<dbReference type="EMBL" id="JBIACK010000001">
    <property type="protein sequence ID" value="MFE8699706.1"/>
    <property type="molecule type" value="Genomic_DNA"/>
</dbReference>
<name>A0ABW6K697_9BACI</name>
<proteinExistence type="predicted"/>
<dbReference type="InterPro" id="IPR000700">
    <property type="entry name" value="PAS-assoc_C"/>
</dbReference>
<evidence type="ECO:0000259" key="3">
    <source>
        <dbReference type="PROSITE" id="PS50111"/>
    </source>
</evidence>
<evidence type="ECO:0000313" key="5">
    <source>
        <dbReference type="EMBL" id="MFE8699706.1"/>
    </source>
</evidence>
<dbReference type="InterPro" id="IPR000014">
    <property type="entry name" value="PAS"/>
</dbReference>
<dbReference type="InterPro" id="IPR004089">
    <property type="entry name" value="MCPsignal_dom"/>
</dbReference>
<gene>
    <name evidence="5" type="ORF">ACFYKX_03600</name>
</gene>
<protein>
    <submittedName>
        <fullName evidence="5">Methyl-accepting chemotaxis protein</fullName>
    </submittedName>
</protein>
<dbReference type="Proteomes" id="UP001601059">
    <property type="component" value="Unassembled WGS sequence"/>
</dbReference>
<dbReference type="PROSITE" id="PS50113">
    <property type="entry name" value="PAC"/>
    <property type="match status" value="1"/>
</dbReference>
<sequence>MNELSSKNLSTQVLNPNSVVAALESNLAMIEFNLDREVIWVNENFAGTMGYSSSDMKGMKHRQFCKVDFANSEEYENLWRDLKKGKKFQEKILRVGKDGNLLWLEATYIPIRNEDYEVDAVLKIATNITEREERTAEIISQLKDMPRELVEIVVSNSNLKTKAIDSLKEQTTLITEVTKIIRGISSQTNMLALNAAIEAARVGEQGRGFKVVADEVRKLAGNVDQAIQSVKTNVDHISTEVNEVSKITEDLQKLVREAQTKFNHTIDEFEGVSK</sequence>
<dbReference type="Gene3D" id="1.10.287.950">
    <property type="entry name" value="Methyl-accepting chemotaxis protein"/>
    <property type="match status" value="1"/>
</dbReference>
<dbReference type="PROSITE" id="PS50111">
    <property type="entry name" value="CHEMOTAXIS_TRANSDUC_2"/>
    <property type="match status" value="1"/>
</dbReference>